<evidence type="ECO:0000313" key="1">
    <source>
        <dbReference type="EMBL" id="KAF8884905.1"/>
    </source>
</evidence>
<protein>
    <submittedName>
        <fullName evidence="1">Uncharacterized protein</fullName>
    </submittedName>
</protein>
<organism evidence="1 2">
    <name type="scientific">Gymnopilus junonius</name>
    <name type="common">Spectacular rustgill mushroom</name>
    <name type="synonym">Gymnopilus spectabilis subsp. junonius</name>
    <dbReference type="NCBI Taxonomy" id="109634"/>
    <lineage>
        <taxon>Eukaryota</taxon>
        <taxon>Fungi</taxon>
        <taxon>Dikarya</taxon>
        <taxon>Basidiomycota</taxon>
        <taxon>Agaricomycotina</taxon>
        <taxon>Agaricomycetes</taxon>
        <taxon>Agaricomycetidae</taxon>
        <taxon>Agaricales</taxon>
        <taxon>Agaricineae</taxon>
        <taxon>Hymenogastraceae</taxon>
        <taxon>Gymnopilus</taxon>
    </lineage>
</organism>
<accession>A0A9P5NE31</accession>
<comment type="caution">
    <text evidence="1">The sequence shown here is derived from an EMBL/GenBank/DDBJ whole genome shotgun (WGS) entry which is preliminary data.</text>
</comment>
<evidence type="ECO:0000313" key="2">
    <source>
        <dbReference type="Proteomes" id="UP000724874"/>
    </source>
</evidence>
<dbReference type="EMBL" id="JADNYJ010000105">
    <property type="protein sequence ID" value="KAF8884905.1"/>
    <property type="molecule type" value="Genomic_DNA"/>
</dbReference>
<sequence>MPAIGAFGFGIGRPRATSSWILRLCIVSLASVLFFVRYSSSSIAVSSPKHSKIQGNHDPNNIEDTALLKNLAASLEDFSDPDAFEPALSSIPPQRNASRVLLVSALFPLSNSKSKHTIEDYTSWLTHFSSFRAKHPYTLWPDPWTVDRVWKSATLFNEKEEDLLFFPIFGPPPSEVGRWKEDMGPVDYEISEGSFFGGPPQSISWWCRTYYPYHSHYLSRSLFVGKDQTLINALLLLFPSRFFTVYSADPQAPQRDWLTYIPFHDRGYLGACGSSNGWYYHQYFLASHEERRKQGEVWFKEEAARWPWRWLDATGMWWRRERECRLLGGENWED</sequence>
<dbReference type="Proteomes" id="UP000724874">
    <property type="component" value="Unassembled WGS sequence"/>
</dbReference>
<dbReference type="AlphaFoldDB" id="A0A9P5NE31"/>
<gene>
    <name evidence="1" type="ORF">CPB84DRAFT_1850533</name>
</gene>
<name>A0A9P5NE31_GYMJU</name>
<proteinExistence type="predicted"/>
<dbReference type="OrthoDB" id="411632at2759"/>
<reference evidence="1" key="1">
    <citation type="submission" date="2020-11" db="EMBL/GenBank/DDBJ databases">
        <authorList>
            <consortium name="DOE Joint Genome Institute"/>
            <person name="Ahrendt S."/>
            <person name="Riley R."/>
            <person name="Andreopoulos W."/>
            <person name="LaButti K."/>
            <person name="Pangilinan J."/>
            <person name="Ruiz-duenas F.J."/>
            <person name="Barrasa J.M."/>
            <person name="Sanchez-Garcia M."/>
            <person name="Camarero S."/>
            <person name="Miyauchi S."/>
            <person name="Serrano A."/>
            <person name="Linde D."/>
            <person name="Babiker R."/>
            <person name="Drula E."/>
            <person name="Ayuso-Fernandez I."/>
            <person name="Pacheco R."/>
            <person name="Padilla G."/>
            <person name="Ferreira P."/>
            <person name="Barriuso J."/>
            <person name="Kellner H."/>
            <person name="Castanera R."/>
            <person name="Alfaro M."/>
            <person name="Ramirez L."/>
            <person name="Pisabarro A.G."/>
            <person name="Kuo A."/>
            <person name="Tritt A."/>
            <person name="Lipzen A."/>
            <person name="He G."/>
            <person name="Yan M."/>
            <person name="Ng V."/>
            <person name="Cullen D."/>
            <person name="Martin F."/>
            <person name="Rosso M.-N."/>
            <person name="Henrissat B."/>
            <person name="Hibbett D."/>
            <person name="Martinez A.T."/>
            <person name="Grigoriev I.V."/>
        </authorList>
    </citation>
    <scope>NUCLEOTIDE SEQUENCE</scope>
    <source>
        <strain evidence="1">AH 44721</strain>
    </source>
</reference>
<keyword evidence="2" id="KW-1185">Reference proteome</keyword>